<dbReference type="InterPro" id="IPR036409">
    <property type="entry name" value="Aldolase_II/adducin_N_sf"/>
</dbReference>
<evidence type="ECO:0000256" key="2">
    <source>
        <dbReference type="ARBA" id="ARBA00023239"/>
    </source>
</evidence>
<organism evidence="4 5">
    <name type="scientific">Candidatus Desulfolinea nitratireducens</name>
    <dbReference type="NCBI Taxonomy" id="2841698"/>
    <lineage>
        <taxon>Bacteria</taxon>
        <taxon>Bacillati</taxon>
        <taxon>Chloroflexota</taxon>
        <taxon>Anaerolineae</taxon>
        <taxon>Anaerolineales</taxon>
        <taxon>Anaerolineales incertae sedis</taxon>
        <taxon>Candidatus Desulfolinea</taxon>
    </lineage>
</organism>
<dbReference type="Gene3D" id="3.40.225.10">
    <property type="entry name" value="Class II aldolase/adducin N-terminal domain"/>
    <property type="match status" value="1"/>
</dbReference>
<dbReference type="InterPro" id="IPR001303">
    <property type="entry name" value="Aldolase_II/adducin_N"/>
</dbReference>
<evidence type="ECO:0000313" key="4">
    <source>
        <dbReference type="EMBL" id="MBC8334773.1"/>
    </source>
</evidence>
<name>A0A8J6NK04_9CHLR</name>
<proteinExistence type="predicted"/>
<feature type="domain" description="Class II aldolase/adducin N-terminal" evidence="3">
    <location>
        <begin position="8"/>
        <end position="186"/>
    </location>
</feature>
<gene>
    <name evidence="4" type="ORF">H8E29_05875</name>
</gene>
<evidence type="ECO:0000256" key="1">
    <source>
        <dbReference type="ARBA" id="ARBA00022723"/>
    </source>
</evidence>
<dbReference type="SUPFAM" id="SSF53639">
    <property type="entry name" value="AraD/HMP-PK domain-like"/>
    <property type="match status" value="1"/>
</dbReference>
<dbReference type="GO" id="GO:0016832">
    <property type="term" value="F:aldehyde-lyase activity"/>
    <property type="evidence" value="ECO:0007669"/>
    <property type="project" value="TreeGrafter"/>
</dbReference>
<dbReference type="GO" id="GO:0019323">
    <property type="term" value="P:pentose catabolic process"/>
    <property type="evidence" value="ECO:0007669"/>
    <property type="project" value="TreeGrafter"/>
</dbReference>
<keyword evidence="2" id="KW-0456">Lyase</keyword>
<dbReference type="PANTHER" id="PTHR22789:SF0">
    <property type="entry name" value="3-OXO-TETRONATE 4-PHOSPHATE DECARBOXYLASE-RELATED"/>
    <property type="match status" value="1"/>
</dbReference>
<keyword evidence="1" id="KW-0479">Metal-binding</keyword>
<dbReference type="SMART" id="SM01007">
    <property type="entry name" value="Aldolase_II"/>
    <property type="match status" value="1"/>
</dbReference>
<accession>A0A8J6NK04</accession>
<reference evidence="4 5" key="1">
    <citation type="submission" date="2020-08" db="EMBL/GenBank/DDBJ databases">
        <title>Bridging the membrane lipid divide: bacteria of the FCB group superphylum have the potential to synthesize archaeal ether lipids.</title>
        <authorList>
            <person name="Villanueva L."/>
            <person name="Von Meijenfeldt F.A.B."/>
            <person name="Westbye A.B."/>
            <person name="Yadav S."/>
            <person name="Hopmans E.C."/>
            <person name="Dutilh B.E."/>
            <person name="Sinninghe Damste J.S."/>
        </authorList>
    </citation>
    <scope>NUCLEOTIDE SEQUENCE [LARGE SCALE GENOMIC DNA]</scope>
    <source>
        <strain evidence="4">NIOZ-UU36</strain>
    </source>
</reference>
<dbReference type="GO" id="GO:0046872">
    <property type="term" value="F:metal ion binding"/>
    <property type="evidence" value="ECO:0007669"/>
    <property type="project" value="UniProtKB-KW"/>
</dbReference>
<dbReference type="InterPro" id="IPR050197">
    <property type="entry name" value="Aldolase_class_II_sugar_metab"/>
</dbReference>
<evidence type="ECO:0000259" key="3">
    <source>
        <dbReference type="SMART" id="SM01007"/>
    </source>
</evidence>
<dbReference type="GO" id="GO:0005829">
    <property type="term" value="C:cytosol"/>
    <property type="evidence" value="ECO:0007669"/>
    <property type="project" value="TreeGrafter"/>
</dbReference>
<dbReference type="PANTHER" id="PTHR22789">
    <property type="entry name" value="FUCULOSE PHOSPHATE ALDOLASE"/>
    <property type="match status" value="1"/>
</dbReference>
<evidence type="ECO:0000313" key="5">
    <source>
        <dbReference type="Proteomes" id="UP000614469"/>
    </source>
</evidence>
<dbReference type="Proteomes" id="UP000614469">
    <property type="component" value="Unassembled WGS sequence"/>
</dbReference>
<sequence length="216" mass="23389">MTGKRYKETVVAAGVTMLEEGLTVGTWGNISVRDPETGLVYISPSGMDYREIEPNDIVVLDNDLNIVDGARVPSIEKETHIAVYHSRPDVNAVVHTHPIYSTVLGVNGMDLPAISEDFAQIVGDKIICSIYALPGTKELGQNVAAGLGKERNAVLLPNHGTLCVGEDMKTALTVSHVVEKTAQIYILALSIGTPQLISAEDIKAMQDYKKNKYGQR</sequence>
<dbReference type="Pfam" id="PF00596">
    <property type="entry name" value="Aldolase_II"/>
    <property type="match status" value="1"/>
</dbReference>
<protein>
    <submittedName>
        <fullName evidence="4">Class II aldolase/adducin family protein</fullName>
    </submittedName>
</protein>
<comment type="caution">
    <text evidence="4">The sequence shown here is derived from an EMBL/GenBank/DDBJ whole genome shotgun (WGS) entry which is preliminary data.</text>
</comment>
<dbReference type="AlphaFoldDB" id="A0A8J6NK04"/>
<dbReference type="EMBL" id="JACNJN010000079">
    <property type="protein sequence ID" value="MBC8334773.1"/>
    <property type="molecule type" value="Genomic_DNA"/>
</dbReference>